<dbReference type="InterPro" id="IPR023213">
    <property type="entry name" value="CAT-like_dom_sf"/>
</dbReference>
<evidence type="ECO:0000256" key="1">
    <source>
        <dbReference type="ARBA" id="ARBA00009861"/>
    </source>
</evidence>
<dbReference type="PANTHER" id="PTHR31623:SF79">
    <property type="entry name" value="SALUTARIDINOL 7-O-ACETYLTRANSFERASE"/>
    <property type="match status" value="1"/>
</dbReference>
<organism evidence="4 5">
    <name type="scientific">Acacia crassicarpa</name>
    <name type="common">northern wattle</name>
    <dbReference type="NCBI Taxonomy" id="499986"/>
    <lineage>
        <taxon>Eukaryota</taxon>
        <taxon>Viridiplantae</taxon>
        <taxon>Streptophyta</taxon>
        <taxon>Embryophyta</taxon>
        <taxon>Tracheophyta</taxon>
        <taxon>Spermatophyta</taxon>
        <taxon>Magnoliopsida</taxon>
        <taxon>eudicotyledons</taxon>
        <taxon>Gunneridae</taxon>
        <taxon>Pentapetalae</taxon>
        <taxon>rosids</taxon>
        <taxon>fabids</taxon>
        <taxon>Fabales</taxon>
        <taxon>Fabaceae</taxon>
        <taxon>Caesalpinioideae</taxon>
        <taxon>mimosoid clade</taxon>
        <taxon>Acacieae</taxon>
        <taxon>Acacia</taxon>
    </lineage>
</organism>
<dbReference type="Gene3D" id="3.30.559.10">
    <property type="entry name" value="Chloramphenicol acetyltransferase-like domain"/>
    <property type="match status" value="2"/>
</dbReference>
<proteinExistence type="inferred from homology"/>
<dbReference type="Proteomes" id="UP001293593">
    <property type="component" value="Unassembled WGS sequence"/>
</dbReference>
<dbReference type="PANTHER" id="PTHR31623">
    <property type="entry name" value="F21J9.9"/>
    <property type="match status" value="1"/>
</dbReference>
<keyword evidence="5" id="KW-1185">Reference proteome</keyword>
<dbReference type="GO" id="GO:0016746">
    <property type="term" value="F:acyltransferase activity"/>
    <property type="evidence" value="ECO:0007669"/>
    <property type="project" value="UniProtKB-KW"/>
</dbReference>
<sequence length="448" mass="49817">MAETKVEIASKVTIKPSSPTPNHLQHFKLSLLDEIAFPPFVYVPFTLFYSAPDHEFPKISQKLRTSLSEILTLYYPLCGKIKGNKGNLYVDCNDEGALYLEARVPSKLSDFLKSNTNQQLKQIKGFLPLDPYQPKLDDEDEDRLITAVQVTEFGCGGIAISVCVSHKVCDEATVASFLKAWSRKAIGEASEVASTLRPHMEASSLFPPMGIEIDLNDMIGEKNITSKRFLFSENSLCRLKEEISKGSGFKPTDVEAVTTLIWKSGMEAVRTAEKTHKSSSFMTHAVDIRGRMQPPLPENSLGNIFIPSFSPLLEVDEEKKVELQDLAEVVRKTIEAFDGDYLSKLLGDSQQLNEILESNLQKLFLVTEKGVPCYYFNNLVSIGLQETDFGWGKPAWACPAGIPSRNVILLMPAPSGDGGIEAWVNLNEHHMPHFESNPLLLQFASFVP</sequence>
<keyword evidence="2" id="KW-0808">Transferase</keyword>
<name>A0AAE1JFW5_9FABA</name>
<gene>
    <name evidence="4" type="ORF">QN277_024942</name>
</gene>
<comment type="caution">
    <text evidence="4">The sequence shown here is derived from an EMBL/GenBank/DDBJ whole genome shotgun (WGS) entry which is preliminary data.</text>
</comment>
<dbReference type="AlphaFoldDB" id="A0AAE1JFW5"/>
<accession>A0AAE1JFW5</accession>
<evidence type="ECO:0000256" key="3">
    <source>
        <dbReference type="ARBA" id="ARBA00023315"/>
    </source>
</evidence>
<dbReference type="EMBL" id="JAWXYG010000007">
    <property type="protein sequence ID" value="KAK4268261.1"/>
    <property type="molecule type" value="Genomic_DNA"/>
</dbReference>
<evidence type="ECO:0000313" key="5">
    <source>
        <dbReference type="Proteomes" id="UP001293593"/>
    </source>
</evidence>
<reference evidence="4" key="1">
    <citation type="submission" date="2023-10" db="EMBL/GenBank/DDBJ databases">
        <title>Chromosome-level genome of the transformable northern wattle, Acacia crassicarpa.</title>
        <authorList>
            <person name="Massaro I."/>
            <person name="Sinha N.R."/>
            <person name="Poethig S."/>
            <person name="Leichty A.R."/>
        </authorList>
    </citation>
    <scope>NUCLEOTIDE SEQUENCE</scope>
    <source>
        <strain evidence="4">Acra3RX</strain>
        <tissue evidence="4">Leaf</tissue>
    </source>
</reference>
<keyword evidence="3" id="KW-0012">Acyltransferase</keyword>
<evidence type="ECO:0000313" key="4">
    <source>
        <dbReference type="EMBL" id="KAK4268261.1"/>
    </source>
</evidence>
<dbReference type="Pfam" id="PF02458">
    <property type="entry name" value="Transferase"/>
    <property type="match status" value="1"/>
</dbReference>
<protein>
    <submittedName>
        <fullName evidence="4">Uncharacterized protein</fullName>
    </submittedName>
</protein>
<evidence type="ECO:0000256" key="2">
    <source>
        <dbReference type="ARBA" id="ARBA00022679"/>
    </source>
</evidence>
<comment type="similarity">
    <text evidence="1">Belongs to the plant acyltransferase family.</text>
</comment>